<feature type="domain" description="XdhC- CoxI" evidence="1">
    <location>
        <begin position="16"/>
        <end position="77"/>
    </location>
</feature>
<gene>
    <name evidence="3" type="ORF">OV079_41060</name>
</gene>
<reference evidence="3" key="1">
    <citation type="submission" date="2022-11" db="EMBL/GenBank/DDBJ databases">
        <title>Minimal conservation of predation-associated metabolite biosynthetic gene clusters underscores biosynthetic potential of Myxococcota including descriptions for ten novel species: Archangium lansinium sp. nov., Myxococcus landrumus sp. nov., Nannocystis bai.</title>
        <authorList>
            <person name="Ahearne A."/>
            <person name="Stevens C."/>
            <person name="Phillips K."/>
        </authorList>
    </citation>
    <scope>NUCLEOTIDE SEQUENCE</scope>
    <source>
        <strain evidence="3">Na p29</strain>
    </source>
</reference>
<dbReference type="SUPFAM" id="SSF51735">
    <property type="entry name" value="NAD(P)-binding Rossmann-fold domains"/>
    <property type="match status" value="1"/>
</dbReference>
<dbReference type="RefSeq" id="WP_267775155.1">
    <property type="nucleotide sequence ID" value="NZ_JAPNKE010000002.1"/>
</dbReference>
<evidence type="ECO:0000259" key="2">
    <source>
        <dbReference type="Pfam" id="PF13478"/>
    </source>
</evidence>
<dbReference type="EMBL" id="JAPNKE010000002">
    <property type="protein sequence ID" value="MCY1011841.1"/>
    <property type="molecule type" value="Genomic_DNA"/>
</dbReference>
<dbReference type="Pfam" id="PF02625">
    <property type="entry name" value="XdhC_CoxI"/>
    <property type="match status" value="1"/>
</dbReference>
<dbReference type="PANTHER" id="PTHR30388">
    <property type="entry name" value="ALDEHYDE OXIDOREDUCTASE MOLYBDENUM COFACTOR ASSEMBLY PROTEIN"/>
    <property type="match status" value="1"/>
</dbReference>
<dbReference type="InterPro" id="IPR027051">
    <property type="entry name" value="XdhC_Rossmann_dom"/>
</dbReference>
<keyword evidence="4" id="KW-1185">Reference proteome</keyword>
<dbReference type="Pfam" id="PF13478">
    <property type="entry name" value="XdhC_C"/>
    <property type="match status" value="1"/>
</dbReference>
<name>A0A9X3F5G8_9BACT</name>
<dbReference type="AlphaFoldDB" id="A0A9X3F5G8"/>
<dbReference type="PANTHER" id="PTHR30388:SF6">
    <property type="entry name" value="XANTHINE DEHYDROGENASE SUBUNIT A-RELATED"/>
    <property type="match status" value="1"/>
</dbReference>
<evidence type="ECO:0000313" key="3">
    <source>
        <dbReference type="EMBL" id="MCY1011841.1"/>
    </source>
</evidence>
<organism evidence="3 4">
    <name type="scientific">Nannocystis pusilla</name>
    <dbReference type="NCBI Taxonomy" id="889268"/>
    <lineage>
        <taxon>Bacteria</taxon>
        <taxon>Pseudomonadati</taxon>
        <taxon>Myxococcota</taxon>
        <taxon>Polyangia</taxon>
        <taxon>Nannocystales</taxon>
        <taxon>Nannocystaceae</taxon>
        <taxon>Nannocystis</taxon>
    </lineage>
</organism>
<dbReference type="InterPro" id="IPR003777">
    <property type="entry name" value="XdhC_CoxI"/>
</dbReference>
<dbReference type="Gene3D" id="3.40.50.720">
    <property type="entry name" value="NAD(P)-binding Rossmann-like Domain"/>
    <property type="match status" value="1"/>
</dbReference>
<accession>A0A9X3F5G8</accession>
<dbReference type="InterPro" id="IPR036291">
    <property type="entry name" value="NAD(P)-bd_dom_sf"/>
</dbReference>
<feature type="domain" description="XdhC Rossmann" evidence="2">
    <location>
        <begin position="106"/>
        <end position="252"/>
    </location>
</feature>
<dbReference type="Proteomes" id="UP001150924">
    <property type="component" value="Unassembled WGS sequence"/>
</dbReference>
<protein>
    <submittedName>
        <fullName evidence="3">XdhC/CoxI family protein</fullName>
    </submittedName>
</protein>
<dbReference type="InterPro" id="IPR052698">
    <property type="entry name" value="MoCofactor_Util/Proc"/>
</dbReference>
<proteinExistence type="predicted"/>
<sequence>MLPVARAVVDVLSGRTGGPAALATVIGRSGSAPQVVGARLLLREDGVQVGTVGGGAIEEQVLDACRACLRDGSPRVVKAHLVRDLGMCCGGAMEVFVEYLAPEARLVLVGAGHVAQAVAPVAAGVGFRVVVVDDREDLLEHPAFAGAERHARDVDELELAVPDLGERDYVVILTRDHARDERALAHLVRRPHRYLGMIGSVRKVHAIVARVLRREQELGRPRPDLSRVRAPVGIALGGRTPAEIAISIVAELLADRHGGTGAAMNVVPQALARLGAAASTGVEGREGDARDDR</sequence>
<evidence type="ECO:0000259" key="1">
    <source>
        <dbReference type="Pfam" id="PF02625"/>
    </source>
</evidence>
<comment type="caution">
    <text evidence="3">The sequence shown here is derived from an EMBL/GenBank/DDBJ whole genome shotgun (WGS) entry which is preliminary data.</text>
</comment>
<evidence type="ECO:0000313" key="4">
    <source>
        <dbReference type="Proteomes" id="UP001150924"/>
    </source>
</evidence>